<keyword evidence="2" id="KW-1185">Reference proteome</keyword>
<protein>
    <submittedName>
        <fullName evidence="1">Uncharacterized protein</fullName>
    </submittedName>
</protein>
<dbReference type="EMBL" id="GL348879">
    <property type="protein sequence ID" value="EFH38957.1"/>
    <property type="molecule type" value="Genomic_DNA"/>
</dbReference>
<proteinExistence type="predicted"/>
<organism evidence="2">
    <name type="scientific">Arabidopsis lyrata subsp. lyrata</name>
    <name type="common">Lyre-leaved rock-cress</name>
    <dbReference type="NCBI Taxonomy" id="81972"/>
    <lineage>
        <taxon>Eukaryota</taxon>
        <taxon>Viridiplantae</taxon>
        <taxon>Streptophyta</taxon>
        <taxon>Embryophyta</taxon>
        <taxon>Tracheophyta</taxon>
        <taxon>Spermatophyta</taxon>
        <taxon>Magnoliopsida</taxon>
        <taxon>eudicotyledons</taxon>
        <taxon>Gunneridae</taxon>
        <taxon>Pentapetalae</taxon>
        <taxon>rosids</taxon>
        <taxon>malvids</taxon>
        <taxon>Brassicales</taxon>
        <taxon>Brassicaceae</taxon>
        <taxon>Camelineae</taxon>
        <taxon>Arabidopsis</taxon>
    </lineage>
</organism>
<dbReference type="Proteomes" id="UP000008694">
    <property type="component" value="Unassembled WGS sequence"/>
</dbReference>
<sequence length="65" mass="7020">MDRILKAARTSGSLNLSNRSLKDVPIEVYQCLETTGEGENCSGGDPNFPSFQSFSNAFSCDQVVS</sequence>
<dbReference type="STRING" id="81972.D7MWX1"/>
<name>D7MWX1_ARALL</name>
<evidence type="ECO:0000313" key="2">
    <source>
        <dbReference type="Proteomes" id="UP000008694"/>
    </source>
</evidence>
<accession>D7MWX1</accession>
<dbReference type="eggNOG" id="KOG0472">
    <property type="taxonomic scope" value="Eukaryota"/>
</dbReference>
<dbReference type="HOGENOM" id="CLU_2852721_0_0_1"/>
<evidence type="ECO:0000313" key="1">
    <source>
        <dbReference type="EMBL" id="EFH38957.1"/>
    </source>
</evidence>
<gene>
    <name evidence="1" type="ORF">ARALYDRAFT_920368</name>
</gene>
<dbReference type="AlphaFoldDB" id="D7MWX1"/>
<dbReference type="Gramene" id="scaffold_23000001.1">
    <property type="protein sequence ID" value="scaffold_23000001.1"/>
    <property type="gene ID" value="scaffold_23000001.1"/>
</dbReference>
<reference evidence="2" key="1">
    <citation type="journal article" date="2011" name="Nat. Genet.">
        <title>The Arabidopsis lyrata genome sequence and the basis of rapid genome size change.</title>
        <authorList>
            <person name="Hu T.T."/>
            <person name="Pattyn P."/>
            <person name="Bakker E.G."/>
            <person name="Cao J."/>
            <person name="Cheng J.-F."/>
            <person name="Clark R.M."/>
            <person name="Fahlgren N."/>
            <person name="Fawcett J.A."/>
            <person name="Grimwood J."/>
            <person name="Gundlach H."/>
            <person name="Haberer G."/>
            <person name="Hollister J.D."/>
            <person name="Ossowski S."/>
            <person name="Ottilar R.P."/>
            <person name="Salamov A.A."/>
            <person name="Schneeberger K."/>
            <person name="Spannagl M."/>
            <person name="Wang X."/>
            <person name="Yang L."/>
            <person name="Nasrallah M.E."/>
            <person name="Bergelson J."/>
            <person name="Carrington J.C."/>
            <person name="Gaut B.S."/>
            <person name="Schmutz J."/>
            <person name="Mayer K.F.X."/>
            <person name="Van de Peer Y."/>
            <person name="Grigoriev I.V."/>
            <person name="Nordborg M."/>
            <person name="Weigel D."/>
            <person name="Guo Y.-L."/>
        </authorList>
    </citation>
    <scope>NUCLEOTIDE SEQUENCE [LARGE SCALE GENOMIC DNA]</scope>
    <source>
        <strain evidence="2">cv. MN47</strain>
    </source>
</reference>